<evidence type="ECO:0000313" key="2">
    <source>
        <dbReference type="EMBL" id="QTL98883.1"/>
    </source>
</evidence>
<reference evidence="2" key="1">
    <citation type="submission" date="2019-12" db="EMBL/GenBank/DDBJ databases">
        <authorList>
            <person name="zhang j."/>
            <person name="sun C.M."/>
        </authorList>
    </citation>
    <scope>NUCLEOTIDE SEQUENCE</scope>
    <source>
        <strain evidence="2">NS-1</strain>
    </source>
</reference>
<dbReference type="AlphaFoldDB" id="A0A8A7KAN4"/>
<gene>
    <name evidence="2" type="ORF">GM661_13380</name>
</gene>
<sequence>MFKKLLVFSFFFVMGIVIAVPVSAHTPMLYVEDYGDGTIYLEGGFSDGSSASGTEILLVEDKDFDNDTAVRDKYLEFIFNSVNFEELADTYLKIAEENGAKIEGNKVADFSKLEAELLEGKLIIFKSQLDDFSSLNLPKPEGSYLVVFNAGPGHTVVKKGAVLTEDEKALLE</sequence>
<accession>A0A8A7KAN4</accession>
<dbReference type="EMBL" id="CP046640">
    <property type="protein sequence ID" value="QTL98883.1"/>
    <property type="molecule type" value="Genomic_DNA"/>
</dbReference>
<organism evidence="2 3">
    <name type="scientific">Iocasia fonsfrigidae</name>
    <dbReference type="NCBI Taxonomy" id="2682810"/>
    <lineage>
        <taxon>Bacteria</taxon>
        <taxon>Bacillati</taxon>
        <taxon>Bacillota</taxon>
        <taxon>Clostridia</taxon>
        <taxon>Halanaerobiales</taxon>
        <taxon>Halanaerobiaceae</taxon>
        <taxon>Iocasia</taxon>
    </lineage>
</organism>
<dbReference type="KEGG" id="ifn:GM661_13380"/>
<evidence type="ECO:0000256" key="1">
    <source>
        <dbReference type="SAM" id="SignalP"/>
    </source>
</evidence>
<evidence type="ECO:0000313" key="3">
    <source>
        <dbReference type="Proteomes" id="UP000665020"/>
    </source>
</evidence>
<dbReference type="RefSeq" id="WP_230867282.1">
    <property type="nucleotide sequence ID" value="NZ_CP046640.1"/>
</dbReference>
<feature type="chain" id="PRO_5038447518" evidence="1">
    <location>
        <begin position="20"/>
        <end position="172"/>
    </location>
</feature>
<keyword evidence="1" id="KW-0732">Signal</keyword>
<keyword evidence="3" id="KW-1185">Reference proteome</keyword>
<feature type="signal peptide" evidence="1">
    <location>
        <begin position="1"/>
        <end position="19"/>
    </location>
</feature>
<proteinExistence type="predicted"/>
<name>A0A8A7KAN4_9FIRM</name>
<dbReference type="Proteomes" id="UP000665020">
    <property type="component" value="Chromosome"/>
</dbReference>
<protein>
    <submittedName>
        <fullName evidence="2">Uncharacterized protein</fullName>
    </submittedName>
</protein>